<dbReference type="RefSeq" id="WP_337716220.1">
    <property type="nucleotide sequence ID" value="NZ_JBBEUB010000002.1"/>
</dbReference>
<sequence>MKQDSVSEPIIAPAASARQESLQQNELLQADGEASFFLQTKLNVGGPDDPFEKEADAVADKVMRSSSANFVQLKCAACEEEETIHKKPLSTNITPFVQTKSNGEFKVSDHLTSSIENSRGNGSAMDNQTKSFMENRIGADFGSVKIHSGQESVQMNRELNAQAFTTGNDIYFNEGKYRPETDDGKRLLAHELTHVLQQTAPVTDKAVQRKQDTTFDPAAKATQTGEIEPQKNETYKKDISGTANNQGSQTLPPDESSKGGSSISKAATSTSKTAEKPATSPIGNDTPKTAGAKGVAAESLAEEKPTITATDNPGDMLVILQSTPATQLPETLNQAKGISSQSMQMQKDKALELVPTVAESTGSAYGENNKAKAKHIASKASATVKNKFEGKGDWQPPAVEEVAIPPQARFVPSGLLSRFGNSEGSENITGAAQNELGNINLDTSNLPDELGAAPELTLTGEASINNLSEEQEEQTADLLIAKNNAQKEIQNDFGENDVIQKPGKEKIKSKHRFKKTQGVNSTTLGTGSNLSPEIAARLDASLAGQASLKIGEQSQKYQQDEAAYQQKLIVEKQKTDEQISDETIKSKTSQNKAQQNAQKQVAESRIDWQKQLDATETDFKTKATNSAIEHIGKIGKETEKGNTEAKKHYDDANKEAAEKTAAAKQEAEDKKKKSEEESGGFFGWLADAASALIDGLKRAVNFIFDKLRAALKWVFEQAKKLAMAALELARKAVVGLIKGFGVILKGFVDIAFAAFPTIRDAINTKIDAAVDTAVTATNKAFERFKQIVSDIIDAFAEFVDTALAFVQKALTVALSVIEVIVVGFLKVMAFLNDIERQYKLFKAMIDGFLLIWDHPEILEEKAKEFLEPYIKDIPGSTESEVKKALALFGLATAKHITGIMKYLTPNINHLIGNWWEEAKKMIWFLINPFADKSPLYDDAPKLWRLIPQMWNDLWDGEFSKVIDGGLEWMQALNMTIGAFAGWIVIGGTVVGAILGGIFGVGAGAIPGAGAGFEVGIAIGEGIMASMIVTETAVIAKSVYDLSVTEDDGVESTPPPPAPAKEKTAGEVHADAAKAEDGPRQYASGQVKTGRDRILYAYQRIANSGLTLGVMVALLLLGAIGGKIAQGLLAGIKKLGTVIGKLLPEVAEGFKGAAGALKDSKFGQGLAKASEGFNEGRAGMKEKIGGLKEKVGLGGEEKPGAPKEKATENAKTNTEPTASEVDTPIKPEAETKVPETKVEPEPKVKTEPEPIAEPEPKVKSEAEPIAEPEAKTPDQQKGEDFAKKAQNDEGVVSKGETEDGHALKADKEGHIVECSNCKVYEISHSEMLKENPQLAEELKAIRKRMAKTPEDPAVMRDLEAFDKKIKKLEYDSFSAGGKKARDMGLPDAEPGYHWRLNGEGEPTYVKNGATEGNQRVYDPESKTFKDFDGKTPRKIDVEAKYEQDPTSTKPKDKVEKIDTSGMTTDEAKKLKQTQKERADEIIERDKHPKGSEEYNKANKKVIDKSEKLGEEAADLAMKEKFGLDPDYTGKGSRTLDKVYSESVYIDEATGKVEVVDRVSVVEAKGGSSDVGSKKVSSGEIAEQGTRPYLEETIKEMKARGGKDAEIAAKIETALDQGKLDYYKVSQKIDANGNLAPIEIKKFDIK</sequence>
<dbReference type="EMBL" id="JBBEUB010000002">
    <property type="protein sequence ID" value="MEJ2902551.1"/>
    <property type="molecule type" value="Genomic_DNA"/>
</dbReference>
<evidence type="ECO:0000259" key="3">
    <source>
        <dbReference type="Pfam" id="PF13699"/>
    </source>
</evidence>
<feature type="domain" description="NAD(+)--protein-arginine ADP-ribosyltransferase Tre1-like N-terminal" evidence="4">
    <location>
        <begin position="969"/>
        <end position="1085"/>
    </location>
</feature>
<feature type="compositionally biased region" description="Basic and acidic residues" evidence="1">
    <location>
        <begin position="1222"/>
        <end position="1286"/>
    </location>
</feature>
<feature type="region of interest" description="Disordered" evidence="1">
    <location>
        <begin position="1045"/>
        <end position="1083"/>
    </location>
</feature>
<dbReference type="InterPro" id="IPR025295">
    <property type="entry name" value="eCIS_core_dom"/>
</dbReference>
<feature type="compositionally biased region" description="Low complexity" evidence="1">
    <location>
        <begin position="590"/>
        <end position="600"/>
    </location>
</feature>
<feature type="region of interest" description="Disordered" evidence="1">
    <location>
        <begin position="1375"/>
        <end position="1497"/>
    </location>
</feature>
<feature type="compositionally biased region" description="Basic and acidic residues" evidence="1">
    <location>
        <begin position="228"/>
        <end position="239"/>
    </location>
</feature>
<feature type="region of interest" description="Disordered" evidence="1">
    <location>
        <begin position="491"/>
        <end position="530"/>
    </location>
</feature>
<feature type="transmembrane region" description="Helical" evidence="2">
    <location>
        <begin position="1014"/>
        <end position="1035"/>
    </location>
</feature>
<evidence type="ECO:0000313" key="6">
    <source>
        <dbReference type="Proteomes" id="UP001378956"/>
    </source>
</evidence>
<accession>A0ABU8NLI8</accession>
<feature type="region of interest" description="Disordered" evidence="1">
    <location>
        <begin position="574"/>
        <end position="605"/>
    </location>
</feature>
<feature type="compositionally biased region" description="Basic and acidic residues" evidence="1">
    <location>
        <begin position="1416"/>
        <end position="1457"/>
    </location>
</feature>
<evidence type="ECO:0000256" key="2">
    <source>
        <dbReference type="SAM" id="Phobius"/>
    </source>
</evidence>
<feature type="transmembrane region" description="Helical" evidence="2">
    <location>
        <begin position="1100"/>
        <end position="1119"/>
    </location>
</feature>
<feature type="compositionally biased region" description="Low complexity" evidence="1">
    <location>
        <begin position="258"/>
        <end position="280"/>
    </location>
</feature>
<comment type="caution">
    <text evidence="5">The sequence shown here is derived from an EMBL/GenBank/DDBJ whole genome shotgun (WGS) entry which is preliminary data.</text>
</comment>
<keyword evidence="6" id="KW-1185">Reference proteome</keyword>
<keyword evidence="2" id="KW-0472">Membrane</keyword>
<protein>
    <submittedName>
        <fullName evidence="5">DUF4157 domain-containing protein</fullName>
    </submittedName>
</protein>
<feature type="compositionally biased region" description="Basic and acidic residues" evidence="1">
    <location>
        <begin position="1464"/>
        <end position="1497"/>
    </location>
</feature>
<feature type="region of interest" description="Disordered" evidence="1">
    <location>
        <begin position="203"/>
        <end position="313"/>
    </location>
</feature>
<feature type="compositionally biased region" description="Basic and acidic residues" evidence="1">
    <location>
        <begin position="1059"/>
        <end position="1078"/>
    </location>
</feature>
<keyword evidence="2" id="KW-1133">Transmembrane helix</keyword>
<feature type="region of interest" description="Disordered" evidence="1">
    <location>
        <begin position="636"/>
        <end position="674"/>
    </location>
</feature>
<feature type="transmembrane region" description="Helical" evidence="2">
    <location>
        <begin position="809"/>
        <end position="831"/>
    </location>
</feature>
<name>A0ABU8NLI8_9SPHI</name>
<evidence type="ECO:0000259" key="4">
    <source>
        <dbReference type="Pfam" id="PF21724"/>
    </source>
</evidence>
<dbReference type="Proteomes" id="UP001378956">
    <property type="component" value="Unassembled WGS sequence"/>
</dbReference>
<gene>
    <name evidence="5" type="ORF">WAE58_08935</name>
</gene>
<dbReference type="InterPro" id="IPR049762">
    <property type="entry name" value="PoNe_dom"/>
</dbReference>
<feature type="compositionally biased region" description="Basic and acidic residues" evidence="1">
    <location>
        <begin position="574"/>
        <end position="585"/>
    </location>
</feature>
<feature type="transmembrane region" description="Helical" evidence="2">
    <location>
        <begin position="979"/>
        <end position="1002"/>
    </location>
</feature>
<organism evidence="5 6">
    <name type="scientific">Pedobacter panaciterrae</name>
    <dbReference type="NCBI Taxonomy" id="363849"/>
    <lineage>
        <taxon>Bacteria</taxon>
        <taxon>Pseudomonadati</taxon>
        <taxon>Bacteroidota</taxon>
        <taxon>Sphingobacteriia</taxon>
        <taxon>Sphingobacteriales</taxon>
        <taxon>Sphingobacteriaceae</taxon>
        <taxon>Pedobacter</taxon>
    </lineage>
</organism>
<evidence type="ECO:0000313" key="5">
    <source>
        <dbReference type="EMBL" id="MEJ2902551.1"/>
    </source>
</evidence>
<evidence type="ECO:0000256" key="1">
    <source>
        <dbReference type="SAM" id="MobiDB-lite"/>
    </source>
</evidence>
<proteinExistence type="predicted"/>
<feature type="compositionally biased region" description="Basic and acidic residues" evidence="1">
    <location>
        <begin position="1185"/>
        <end position="1207"/>
    </location>
</feature>
<dbReference type="Pfam" id="PF21724">
    <property type="entry name" value="DUF6861"/>
    <property type="match status" value="1"/>
</dbReference>
<feature type="compositionally biased region" description="Polar residues" evidence="1">
    <location>
        <begin position="517"/>
        <end position="530"/>
    </location>
</feature>
<feature type="region of interest" description="Disordered" evidence="1">
    <location>
        <begin position="1185"/>
        <end position="1307"/>
    </location>
</feature>
<feature type="compositionally biased region" description="Basic and acidic residues" evidence="1">
    <location>
        <begin position="665"/>
        <end position="674"/>
    </location>
</feature>
<dbReference type="InterPro" id="IPR049195">
    <property type="entry name" value="Tre1-like_N"/>
</dbReference>
<feature type="domain" description="eCIS core" evidence="3">
    <location>
        <begin position="125"/>
        <end position="200"/>
    </location>
</feature>
<feature type="compositionally biased region" description="Basic and acidic residues" evidence="1">
    <location>
        <begin position="1294"/>
        <end position="1307"/>
    </location>
</feature>
<feature type="compositionally biased region" description="Basic and acidic residues" evidence="1">
    <location>
        <begin position="1378"/>
        <end position="1397"/>
    </location>
</feature>
<feature type="compositionally biased region" description="Polar residues" evidence="1">
    <location>
        <begin position="241"/>
        <end position="251"/>
    </location>
</feature>
<feature type="compositionally biased region" description="Basic and acidic residues" evidence="1">
    <location>
        <begin position="636"/>
        <end position="658"/>
    </location>
</feature>
<reference evidence="5 6" key="1">
    <citation type="submission" date="2024-03" db="EMBL/GenBank/DDBJ databases">
        <title>Sequence of Lycoming College Course Isolates.</title>
        <authorList>
            <person name="Plotts O."/>
            <person name="Newman J."/>
        </authorList>
    </citation>
    <scope>NUCLEOTIDE SEQUENCE [LARGE SCALE GENOMIC DNA]</scope>
    <source>
        <strain evidence="5 6">CJB-3</strain>
    </source>
</reference>
<dbReference type="CDD" id="cd20739">
    <property type="entry name" value="PoNe_DUF637"/>
    <property type="match status" value="1"/>
</dbReference>
<keyword evidence="2" id="KW-0812">Transmembrane</keyword>
<dbReference type="Pfam" id="PF13699">
    <property type="entry name" value="eCIS_core"/>
    <property type="match status" value="1"/>
</dbReference>